<dbReference type="Proteomes" id="UP000193900">
    <property type="component" value="Unassembled WGS sequence"/>
</dbReference>
<dbReference type="EMBL" id="FWFZ01000033">
    <property type="protein sequence ID" value="SLN75019.1"/>
    <property type="molecule type" value="Genomic_DNA"/>
</dbReference>
<reference evidence="1 2" key="1">
    <citation type="submission" date="2017-03" db="EMBL/GenBank/DDBJ databases">
        <authorList>
            <person name="Afonso C.L."/>
            <person name="Miller P.J."/>
            <person name="Scott M.A."/>
            <person name="Spackman E."/>
            <person name="Goraichik I."/>
            <person name="Dimitrov K.M."/>
            <person name="Suarez D.L."/>
            <person name="Swayne D.E."/>
        </authorList>
    </citation>
    <scope>NUCLEOTIDE SEQUENCE [LARGE SCALE GENOMIC DNA]</scope>
    <source>
        <strain evidence="1 2">CECT 7023</strain>
    </source>
</reference>
<evidence type="ECO:0000313" key="2">
    <source>
        <dbReference type="Proteomes" id="UP000193900"/>
    </source>
</evidence>
<keyword evidence="2" id="KW-1185">Reference proteome</keyword>
<evidence type="ECO:0000313" key="1">
    <source>
        <dbReference type="EMBL" id="SLN75019.1"/>
    </source>
</evidence>
<gene>
    <name evidence="1" type="ORF">ROA7023_03874</name>
</gene>
<accession>A0A1Y5U2D0</accession>
<organism evidence="1 2">
    <name type="scientific">Roseisalinus antarcticus</name>
    <dbReference type="NCBI Taxonomy" id="254357"/>
    <lineage>
        <taxon>Bacteria</taxon>
        <taxon>Pseudomonadati</taxon>
        <taxon>Pseudomonadota</taxon>
        <taxon>Alphaproteobacteria</taxon>
        <taxon>Rhodobacterales</taxon>
        <taxon>Roseobacteraceae</taxon>
        <taxon>Roseisalinus</taxon>
    </lineage>
</organism>
<sequence>MARLHREGRSQWSGYTVSIALLDFRKSFCGVFHRLDSTGV</sequence>
<proteinExistence type="predicted"/>
<name>A0A1Y5U2D0_9RHOB</name>
<protein>
    <submittedName>
        <fullName evidence="1">Uncharacterized protein</fullName>
    </submittedName>
</protein>
<dbReference type="AlphaFoldDB" id="A0A1Y5U2D0"/>
<dbReference type="RefSeq" id="WP_268808020.1">
    <property type="nucleotide sequence ID" value="NZ_FWFZ01000033.1"/>
</dbReference>